<evidence type="ECO:0000256" key="2">
    <source>
        <dbReference type="SAM" id="MobiDB-lite"/>
    </source>
</evidence>
<sequence length="238" mass="27776">MFSNKRKLEETEEDEITLKALKITTQELSKGMGEAMRNVHKDTLNAIYNNKNNISWSTTPTTPVVERPIFERPVFGTSFFKPSIVTVPTSAAVSTATSSVMTTTIPMTMIPTTMQQQQQHQLQLQQLQQQHQSQLQQLQQQHQSQLQQLHQQYQQQLQQQQQQQQELLPKQHDKLICLYCKKDHWLHSCPSIPENYKGFCVHCWQSNNHVAKDCKNKKSKEPWRLKSSPSEFKHHPDF</sequence>
<comment type="caution">
    <text evidence="3">The sequence shown here is derived from an EMBL/GenBank/DDBJ whole genome shotgun (WGS) entry which is preliminary data.</text>
</comment>
<dbReference type="Proteomes" id="UP000247702">
    <property type="component" value="Unassembled WGS sequence"/>
</dbReference>
<dbReference type="AlphaFoldDB" id="A0A2Z6RBL7"/>
<proteinExistence type="predicted"/>
<feature type="region of interest" description="Disordered" evidence="2">
    <location>
        <begin position="216"/>
        <end position="238"/>
    </location>
</feature>
<evidence type="ECO:0000313" key="3">
    <source>
        <dbReference type="EMBL" id="GBB95039.1"/>
    </source>
</evidence>
<reference evidence="3 4" key="1">
    <citation type="submission" date="2017-11" db="EMBL/GenBank/DDBJ databases">
        <title>The genome of Rhizophagus clarus HR1 reveals common genetic basis of auxotrophy among arbuscular mycorrhizal fungi.</title>
        <authorList>
            <person name="Kobayashi Y."/>
        </authorList>
    </citation>
    <scope>NUCLEOTIDE SEQUENCE [LARGE SCALE GENOMIC DNA]</scope>
    <source>
        <strain evidence="3 4">HR1</strain>
    </source>
</reference>
<organism evidence="3 4">
    <name type="scientific">Rhizophagus clarus</name>
    <dbReference type="NCBI Taxonomy" id="94130"/>
    <lineage>
        <taxon>Eukaryota</taxon>
        <taxon>Fungi</taxon>
        <taxon>Fungi incertae sedis</taxon>
        <taxon>Mucoromycota</taxon>
        <taxon>Glomeromycotina</taxon>
        <taxon>Glomeromycetes</taxon>
        <taxon>Glomerales</taxon>
        <taxon>Glomeraceae</taxon>
        <taxon>Rhizophagus</taxon>
    </lineage>
</organism>
<evidence type="ECO:0000256" key="1">
    <source>
        <dbReference type="SAM" id="Coils"/>
    </source>
</evidence>
<dbReference type="EMBL" id="BEXD01001630">
    <property type="protein sequence ID" value="GBB95039.1"/>
    <property type="molecule type" value="Genomic_DNA"/>
</dbReference>
<evidence type="ECO:0000313" key="4">
    <source>
        <dbReference type="Proteomes" id="UP000247702"/>
    </source>
</evidence>
<dbReference type="PANTHER" id="PTHR13270">
    <property type="entry name" value="PROTEIN C20ORF116-RELATED"/>
    <property type="match status" value="1"/>
</dbReference>
<keyword evidence="1" id="KW-0175">Coiled coil</keyword>
<name>A0A2Z6RBL7_9GLOM</name>
<protein>
    <recommendedName>
        <fullName evidence="5">CCHC-type domain-containing protein</fullName>
    </recommendedName>
</protein>
<dbReference type="PANTHER" id="PTHR13270:SF14">
    <property type="entry name" value="SEX DETERMINATION AND DOSAGE COMPENSATION PROTEIN SDC-2"/>
    <property type="match status" value="1"/>
</dbReference>
<gene>
    <name evidence="3" type="ORF">RclHR1_24650001</name>
</gene>
<feature type="coiled-coil region" evidence="1">
    <location>
        <begin position="117"/>
        <end position="166"/>
    </location>
</feature>
<evidence type="ECO:0008006" key="5">
    <source>
        <dbReference type="Google" id="ProtNLM"/>
    </source>
</evidence>
<accession>A0A2Z6RBL7</accession>
<keyword evidence="4" id="KW-1185">Reference proteome</keyword>